<feature type="transmembrane region" description="Helical" evidence="5">
    <location>
        <begin position="410"/>
        <end position="429"/>
    </location>
</feature>
<name>S4XKC8_9CORY</name>
<keyword evidence="4 5" id="KW-0472">Membrane</keyword>
<dbReference type="PROSITE" id="PS50850">
    <property type="entry name" value="MFS"/>
    <property type="match status" value="1"/>
</dbReference>
<accession>S4XKC8</accession>
<dbReference type="Pfam" id="PF07690">
    <property type="entry name" value="MFS_1"/>
    <property type="match status" value="1"/>
</dbReference>
<feature type="transmembrane region" description="Helical" evidence="5">
    <location>
        <begin position="347"/>
        <end position="370"/>
    </location>
</feature>
<evidence type="ECO:0000259" key="6">
    <source>
        <dbReference type="PROSITE" id="PS50850"/>
    </source>
</evidence>
<feature type="transmembrane region" description="Helical" evidence="5">
    <location>
        <begin position="101"/>
        <end position="125"/>
    </location>
</feature>
<dbReference type="InterPro" id="IPR011701">
    <property type="entry name" value="MFS"/>
</dbReference>
<comment type="subcellular location">
    <subcellularLocation>
        <location evidence="1">Cell membrane</location>
        <topology evidence="1">Multi-pass membrane protein</topology>
    </subcellularLocation>
</comment>
<evidence type="ECO:0000256" key="5">
    <source>
        <dbReference type="SAM" id="Phobius"/>
    </source>
</evidence>
<proteinExistence type="predicted"/>
<protein>
    <submittedName>
        <fullName evidence="7">Major facilitator transporter</fullName>
    </submittedName>
</protein>
<feature type="transmembrane region" description="Helical" evidence="5">
    <location>
        <begin position="382"/>
        <end position="404"/>
    </location>
</feature>
<evidence type="ECO:0000256" key="2">
    <source>
        <dbReference type="ARBA" id="ARBA00022692"/>
    </source>
</evidence>
<dbReference type="GO" id="GO:0022857">
    <property type="term" value="F:transmembrane transporter activity"/>
    <property type="evidence" value="ECO:0007669"/>
    <property type="project" value="InterPro"/>
</dbReference>
<dbReference type="InterPro" id="IPR020846">
    <property type="entry name" value="MFS_dom"/>
</dbReference>
<feature type="transmembrane region" description="Helical" evidence="5">
    <location>
        <begin position="318"/>
        <end position="335"/>
    </location>
</feature>
<keyword evidence="2 5" id="KW-0812">Transmembrane</keyword>
<dbReference type="STRING" id="1200352.A606_06880"/>
<evidence type="ECO:0000256" key="3">
    <source>
        <dbReference type="ARBA" id="ARBA00022989"/>
    </source>
</evidence>
<feature type="transmembrane region" description="Helical" evidence="5">
    <location>
        <begin position="287"/>
        <end position="309"/>
    </location>
</feature>
<dbReference type="GO" id="GO:0005886">
    <property type="term" value="C:plasma membrane"/>
    <property type="evidence" value="ECO:0007669"/>
    <property type="project" value="UniProtKB-SubCell"/>
</dbReference>
<reference evidence="7 8" key="1">
    <citation type="submission" date="2012-06" db="EMBL/GenBank/DDBJ databases">
        <title>Complete genome sequence of Corynebacterium terpenotabidum Y-11 (=DSM 44721).</title>
        <authorList>
            <person name="Ruckert C."/>
            <person name="Albersmeier A."/>
            <person name="Al-Dilaimi A."/>
            <person name="Szczepanowski R."/>
            <person name="Kalinowski J."/>
        </authorList>
    </citation>
    <scope>NUCLEOTIDE SEQUENCE [LARGE SCALE GENOMIC DNA]</scope>
    <source>
        <strain evidence="7 8">Y-11</strain>
    </source>
</reference>
<dbReference type="Proteomes" id="UP000014809">
    <property type="component" value="Chromosome"/>
</dbReference>
<dbReference type="eggNOG" id="COG2814">
    <property type="taxonomic scope" value="Bacteria"/>
</dbReference>
<evidence type="ECO:0000313" key="8">
    <source>
        <dbReference type="Proteomes" id="UP000014809"/>
    </source>
</evidence>
<keyword evidence="3 5" id="KW-1133">Transmembrane helix</keyword>
<dbReference type="AlphaFoldDB" id="S4XKC8"/>
<feature type="domain" description="Major facilitator superfamily (MFS) profile" evidence="6">
    <location>
        <begin position="35"/>
        <end position="434"/>
    </location>
</feature>
<dbReference type="PATRIC" id="fig|1200352.3.peg.1404"/>
<keyword evidence="8" id="KW-1185">Reference proteome</keyword>
<evidence type="ECO:0000256" key="1">
    <source>
        <dbReference type="ARBA" id="ARBA00004651"/>
    </source>
</evidence>
<dbReference type="KEGG" id="cter:A606_06880"/>
<feature type="transmembrane region" description="Helical" evidence="5">
    <location>
        <begin position="131"/>
        <end position="152"/>
    </location>
</feature>
<organism evidence="7 8">
    <name type="scientific">Corynebacterium terpenotabidum Y-11</name>
    <dbReference type="NCBI Taxonomy" id="1200352"/>
    <lineage>
        <taxon>Bacteria</taxon>
        <taxon>Bacillati</taxon>
        <taxon>Actinomycetota</taxon>
        <taxon>Actinomycetes</taxon>
        <taxon>Mycobacteriales</taxon>
        <taxon>Corynebacteriaceae</taxon>
        <taxon>Corynebacterium</taxon>
    </lineage>
</organism>
<evidence type="ECO:0000256" key="4">
    <source>
        <dbReference type="ARBA" id="ARBA00023136"/>
    </source>
</evidence>
<dbReference type="EMBL" id="CP003696">
    <property type="protein sequence ID" value="AGP31023.1"/>
    <property type="molecule type" value="Genomic_DNA"/>
</dbReference>
<dbReference type="PANTHER" id="PTHR23546">
    <property type="entry name" value="TRANSPORT PROTEIN"/>
    <property type="match status" value="1"/>
</dbReference>
<dbReference type="SUPFAM" id="SSF103473">
    <property type="entry name" value="MFS general substrate transporter"/>
    <property type="match status" value="1"/>
</dbReference>
<feature type="transmembrane region" description="Helical" evidence="5">
    <location>
        <begin position="210"/>
        <end position="228"/>
    </location>
</feature>
<feature type="transmembrane region" description="Helical" evidence="5">
    <location>
        <begin position="38"/>
        <end position="57"/>
    </location>
</feature>
<sequence length="460" mass="46594">MAPVPIAEPTDRLTSRKCRTMTTLPPAPESRVDDQIRILLTVTFVTVLAQMSLSPVIAPLARNVGMADWQVGVTVSAAALMVALTSPFWGRRSQSAGRRHVLTVALSTAAAATALFAAVAAAGMAGAVGGIGLFLLFLLLRGVLFGASMAAVPPTAQAAIADVTTAGDGTVDTDARVKGMSRLGATQGVGQVLGSALGGLLAVFGLMVPLVAVPLLLVMAVVLVRTRLRPQPTTELVKRPRSVSPGDRRVLPFLLCCFGMYLALGFIQIIVGFLVQDRLDVTDDTAGLLTGLALLTAGAGVVTAQVVIVPRSGWGPGTLLRVGAAAATVGFLLLIPAPSSTTPTAALLYIGVGVVALGMGTATPGFTAGASLQVTVEEQGGVAGLLTAAMGLTMVVAPTAGTLLYGAGEVYPVVAGAVVTACVAVGTLCSPRLRRSTPVVPVAPRSTPAAEDPACRVPRC</sequence>
<dbReference type="HOGENOM" id="CLU_001265_10_11_11"/>
<dbReference type="Gene3D" id="1.20.1250.20">
    <property type="entry name" value="MFS general substrate transporter like domains"/>
    <property type="match status" value="1"/>
</dbReference>
<feature type="transmembrane region" description="Helical" evidence="5">
    <location>
        <begin position="249"/>
        <end position="275"/>
    </location>
</feature>
<dbReference type="PANTHER" id="PTHR23546:SF1">
    <property type="entry name" value="MEMBRANE PROTEIN"/>
    <property type="match status" value="1"/>
</dbReference>
<feature type="transmembrane region" description="Helical" evidence="5">
    <location>
        <begin position="69"/>
        <end position="89"/>
    </location>
</feature>
<dbReference type="InterPro" id="IPR036259">
    <property type="entry name" value="MFS_trans_sf"/>
</dbReference>
<evidence type="ECO:0000313" key="7">
    <source>
        <dbReference type="EMBL" id="AGP31023.1"/>
    </source>
</evidence>
<gene>
    <name evidence="7" type="ORF">A606_06880</name>
</gene>